<evidence type="ECO:0008006" key="4">
    <source>
        <dbReference type="Google" id="ProtNLM"/>
    </source>
</evidence>
<dbReference type="Pfam" id="PF11142">
    <property type="entry name" value="DUF2917"/>
    <property type="match status" value="1"/>
</dbReference>
<evidence type="ECO:0000256" key="1">
    <source>
        <dbReference type="SAM" id="MobiDB-lite"/>
    </source>
</evidence>
<protein>
    <recommendedName>
        <fullName evidence="4">DUF2917 domain-containing protein</fullName>
    </recommendedName>
</protein>
<evidence type="ECO:0000313" key="2">
    <source>
        <dbReference type="EMBL" id="PZQ65823.1"/>
    </source>
</evidence>
<organism evidence="2 3">
    <name type="scientific">Variovorax paradoxus</name>
    <dbReference type="NCBI Taxonomy" id="34073"/>
    <lineage>
        <taxon>Bacteria</taxon>
        <taxon>Pseudomonadati</taxon>
        <taxon>Pseudomonadota</taxon>
        <taxon>Betaproteobacteria</taxon>
        <taxon>Burkholderiales</taxon>
        <taxon>Comamonadaceae</taxon>
        <taxon>Variovorax</taxon>
    </lineage>
</organism>
<name>A0A2W5RFG5_VARPD</name>
<gene>
    <name evidence="2" type="ORF">DI563_25220</name>
</gene>
<dbReference type="EMBL" id="QFPP01000481">
    <property type="protein sequence ID" value="PZQ65823.1"/>
    <property type="molecule type" value="Genomic_DNA"/>
</dbReference>
<dbReference type="Proteomes" id="UP000249135">
    <property type="component" value="Unassembled WGS sequence"/>
</dbReference>
<proteinExistence type="predicted"/>
<comment type="caution">
    <text evidence="2">The sequence shown here is derived from an EMBL/GenBank/DDBJ whole genome shotgun (WGS) entry which is preliminary data.</text>
</comment>
<feature type="compositionally biased region" description="Low complexity" evidence="1">
    <location>
        <begin position="85"/>
        <end position="96"/>
    </location>
</feature>
<sequence length="109" mass="11378">MARTASDAAFQMDLPARTVLTLPDAAGIGIECRSGTLWVTLDHDPRDIVLERGQRYVGNVHRRALVSALGPSSIAVTHARPAAWPPGGADAAVAPRSPGRLVPHGLSPA</sequence>
<evidence type="ECO:0000313" key="3">
    <source>
        <dbReference type="Proteomes" id="UP000249135"/>
    </source>
</evidence>
<feature type="region of interest" description="Disordered" evidence="1">
    <location>
        <begin position="85"/>
        <end position="109"/>
    </location>
</feature>
<accession>A0A2W5RFG5</accession>
<reference evidence="2 3" key="1">
    <citation type="submission" date="2017-08" db="EMBL/GenBank/DDBJ databases">
        <title>Infants hospitalized years apart are colonized by the same room-sourced microbial strains.</title>
        <authorList>
            <person name="Brooks B."/>
            <person name="Olm M.R."/>
            <person name="Firek B.A."/>
            <person name="Baker R."/>
            <person name="Thomas B.C."/>
            <person name="Morowitz M.J."/>
            <person name="Banfield J.F."/>
        </authorList>
    </citation>
    <scope>NUCLEOTIDE SEQUENCE [LARGE SCALE GENOMIC DNA]</scope>
    <source>
        <strain evidence="2">S2_005_003_R2_41</strain>
    </source>
</reference>
<dbReference type="InterPro" id="IPR021317">
    <property type="entry name" value="DUF2917"/>
</dbReference>
<dbReference type="AlphaFoldDB" id="A0A2W5RFG5"/>